<dbReference type="InterPro" id="IPR012349">
    <property type="entry name" value="Split_barrel_FMN-bd"/>
</dbReference>
<dbReference type="InterPro" id="IPR024029">
    <property type="entry name" value="Pyridox_Oxase_FMN-dep"/>
</dbReference>
<gene>
    <name evidence="2" type="ORF">DES47_102398</name>
</gene>
<dbReference type="InParanoid" id="A0A4R6QPN6"/>
<organism evidence="2 3">
    <name type="scientific">Roseateles toxinivorans</name>
    <dbReference type="NCBI Taxonomy" id="270368"/>
    <lineage>
        <taxon>Bacteria</taxon>
        <taxon>Pseudomonadati</taxon>
        <taxon>Pseudomonadota</taxon>
        <taxon>Betaproteobacteria</taxon>
        <taxon>Burkholderiales</taxon>
        <taxon>Sphaerotilaceae</taxon>
        <taxon>Roseateles</taxon>
    </lineage>
</organism>
<sequence>MNHGNDPHLVHTLTQLEALFGAVGEASLKKEVAYLHPSYAALIQASPFVTLATAGPEGLDASPRGDPPGFVQVLDDKTLLLPERRGNNRIDSLRNIMADPRVALLFLIPGVGETLRVNGRASISVAPELLERCAMAGKLPQCVIMIDIERVFFQCARAIQRSRLWDARDAKPEVPSAGAILEALTDAAIDGALYDREAPARQAKTLY</sequence>
<dbReference type="EMBL" id="SNXS01000002">
    <property type="protein sequence ID" value="TDP72653.1"/>
    <property type="molecule type" value="Genomic_DNA"/>
</dbReference>
<keyword evidence="3" id="KW-1185">Reference proteome</keyword>
<dbReference type="PANTHER" id="PTHR42815:SF2">
    <property type="entry name" value="FAD-BINDING, PUTATIVE (AFU_ORTHOLOGUE AFUA_6G07600)-RELATED"/>
    <property type="match status" value="1"/>
</dbReference>
<feature type="domain" description="Pyridoxamine 5'-phosphate oxidase N-terminal" evidence="1">
    <location>
        <begin position="36"/>
        <end position="155"/>
    </location>
</feature>
<accession>A0A4R6QPN6</accession>
<proteinExistence type="predicted"/>
<comment type="caution">
    <text evidence="2">The sequence shown here is derived from an EMBL/GenBank/DDBJ whole genome shotgun (WGS) entry which is preliminary data.</text>
</comment>
<dbReference type="PANTHER" id="PTHR42815">
    <property type="entry name" value="FAD-BINDING, PUTATIVE (AFU_ORTHOLOGUE AFUA_6G07600)-RELATED"/>
    <property type="match status" value="1"/>
</dbReference>
<dbReference type="Pfam" id="PF01243">
    <property type="entry name" value="PNPOx_N"/>
    <property type="match status" value="1"/>
</dbReference>
<evidence type="ECO:0000259" key="1">
    <source>
        <dbReference type="Pfam" id="PF01243"/>
    </source>
</evidence>
<dbReference type="Gene3D" id="2.30.110.10">
    <property type="entry name" value="Electron Transport, Fmn-binding Protein, Chain A"/>
    <property type="match status" value="1"/>
</dbReference>
<evidence type="ECO:0000313" key="3">
    <source>
        <dbReference type="Proteomes" id="UP000295361"/>
    </source>
</evidence>
<dbReference type="RefSeq" id="WP_133700105.1">
    <property type="nucleotide sequence ID" value="NZ_SNXS01000002.1"/>
</dbReference>
<dbReference type="InterPro" id="IPR011576">
    <property type="entry name" value="Pyridox_Oxase_N"/>
</dbReference>
<evidence type="ECO:0000313" key="2">
    <source>
        <dbReference type="EMBL" id="TDP72653.1"/>
    </source>
</evidence>
<dbReference type="AlphaFoldDB" id="A0A4R6QPN6"/>
<name>A0A4R6QPN6_9BURK</name>
<dbReference type="NCBIfam" id="TIGR04025">
    <property type="entry name" value="PPOX_FMN_DR2398"/>
    <property type="match status" value="1"/>
</dbReference>
<reference evidence="2 3" key="1">
    <citation type="submission" date="2019-03" db="EMBL/GenBank/DDBJ databases">
        <title>Genomic Encyclopedia of Type Strains, Phase IV (KMG-IV): sequencing the most valuable type-strain genomes for metagenomic binning, comparative biology and taxonomic classification.</title>
        <authorList>
            <person name="Goeker M."/>
        </authorList>
    </citation>
    <scope>NUCLEOTIDE SEQUENCE [LARGE SCALE GENOMIC DNA]</scope>
    <source>
        <strain evidence="2 3">DSM 16998</strain>
    </source>
</reference>
<dbReference type="SUPFAM" id="SSF50475">
    <property type="entry name" value="FMN-binding split barrel"/>
    <property type="match status" value="1"/>
</dbReference>
<dbReference type="Proteomes" id="UP000295361">
    <property type="component" value="Unassembled WGS sequence"/>
</dbReference>
<dbReference type="OrthoDB" id="9796486at2"/>
<protein>
    <recommendedName>
        <fullName evidence="1">Pyridoxamine 5'-phosphate oxidase N-terminal domain-containing protein</fullName>
    </recommendedName>
</protein>